<dbReference type="Proteomes" id="UP000256964">
    <property type="component" value="Unassembled WGS sequence"/>
</dbReference>
<gene>
    <name evidence="1" type="ORF">OH76DRAFT_1326627</name>
</gene>
<accession>A0A371D9A7</accession>
<feature type="non-terminal residue" evidence="1">
    <location>
        <position position="1"/>
    </location>
</feature>
<name>A0A371D9A7_9APHY</name>
<dbReference type="AlphaFoldDB" id="A0A371D9A7"/>
<evidence type="ECO:0000313" key="1">
    <source>
        <dbReference type="EMBL" id="RDX49109.1"/>
    </source>
</evidence>
<dbReference type="SUPFAM" id="SSF53098">
    <property type="entry name" value="Ribonuclease H-like"/>
    <property type="match status" value="1"/>
</dbReference>
<evidence type="ECO:0000313" key="2">
    <source>
        <dbReference type="Proteomes" id="UP000256964"/>
    </source>
</evidence>
<protein>
    <recommendedName>
        <fullName evidence="3">hAT-like transposase RNase-H fold domain-containing protein</fullName>
    </recommendedName>
</protein>
<sequence length="156" mass="18260">ILTWLMGYDLGIGFSCCNQENNLRKYELSNGEWEIVRQLREVLKVRPTFDATLFFLRAGTPNLATVIPAIDHIDQVLITASISHRKYDNTIRVACKLASRLLNKYYSLTNSSNTYCIALILHPRHKLTYFKKLRWTEAWQRTARELIIEEYKNSYA</sequence>
<proteinExistence type="predicted"/>
<dbReference type="InterPro" id="IPR012337">
    <property type="entry name" value="RNaseH-like_sf"/>
</dbReference>
<feature type="non-terminal residue" evidence="1">
    <location>
        <position position="156"/>
    </location>
</feature>
<keyword evidence="2" id="KW-1185">Reference proteome</keyword>
<organism evidence="1 2">
    <name type="scientific">Lentinus brumalis</name>
    <dbReference type="NCBI Taxonomy" id="2498619"/>
    <lineage>
        <taxon>Eukaryota</taxon>
        <taxon>Fungi</taxon>
        <taxon>Dikarya</taxon>
        <taxon>Basidiomycota</taxon>
        <taxon>Agaricomycotina</taxon>
        <taxon>Agaricomycetes</taxon>
        <taxon>Polyporales</taxon>
        <taxon>Polyporaceae</taxon>
        <taxon>Lentinus</taxon>
    </lineage>
</organism>
<reference evidence="1 2" key="1">
    <citation type="journal article" date="2018" name="Biotechnol. Biofuels">
        <title>Integrative visual omics of the white-rot fungus Polyporus brumalis exposes the biotechnological potential of its oxidative enzymes for delignifying raw plant biomass.</title>
        <authorList>
            <person name="Miyauchi S."/>
            <person name="Rancon A."/>
            <person name="Drula E."/>
            <person name="Hage H."/>
            <person name="Chaduli D."/>
            <person name="Favel A."/>
            <person name="Grisel S."/>
            <person name="Henrissat B."/>
            <person name="Herpoel-Gimbert I."/>
            <person name="Ruiz-Duenas F.J."/>
            <person name="Chevret D."/>
            <person name="Hainaut M."/>
            <person name="Lin J."/>
            <person name="Wang M."/>
            <person name="Pangilinan J."/>
            <person name="Lipzen A."/>
            <person name="Lesage-Meessen L."/>
            <person name="Navarro D."/>
            <person name="Riley R."/>
            <person name="Grigoriev I.V."/>
            <person name="Zhou S."/>
            <person name="Raouche S."/>
            <person name="Rosso M.N."/>
        </authorList>
    </citation>
    <scope>NUCLEOTIDE SEQUENCE [LARGE SCALE GENOMIC DNA]</scope>
    <source>
        <strain evidence="1 2">BRFM 1820</strain>
    </source>
</reference>
<dbReference type="EMBL" id="KZ857407">
    <property type="protein sequence ID" value="RDX49109.1"/>
    <property type="molecule type" value="Genomic_DNA"/>
</dbReference>
<dbReference type="OrthoDB" id="2792018at2759"/>
<evidence type="ECO:0008006" key="3">
    <source>
        <dbReference type="Google" id="ProtNLM"/>
    </source>
</evidence>